<keyword evidence="5" id="KW-0677">Repeat</keyword>
<protein>
    <submittedName>
        <fullName evidence="13">Uncharacterized protein</fullName>
    </submittedName>
</protein>
<accession>A0A7S3QZA5</accession>
<keyword evidence="9" id="KW-0496">Mitochondrion</keyword>
<dbReference type="GO" id="GO:0022857">
    <property type="term" value="F:transmembrane transporter activity"/>
    <property type="evidence" value="ECO:0007669"/>
    <property type="project" value="TreeGrafter"/>
</dbReference>
<evidence type="ECO:0000256" key="10">
    <source>
        <dbReference type="ARBA" id="ARBA00023136"/>
    </source>
</evidence>
<sequence length="292" mass="31681">MPSTTVPKPLAKEGVSSRVSPIEHTMIGALGGSMEVCLLQPMMAFKNAMQEGRPIPRNPIQIYRGLTLNILSMAPITASQFGTNHVMQQLLGTGPKGTDLTGLARFQAATVAGMASGLIATPSELIIIQQQRSGRRLGEEVRLFFSKYRATSIYRGLSCAAGREGLYAGGYLGLFPVFRSMLDEQGASPYTSLILAGIAGGTFGAVASHPFDTAKTRMQAFMYDKPEYRTMLSSLRTIVQEKGVLGLWSGILPRMTRIICATFILNYIRTNIVDTLEKQREPQECVQGAPAL</sequence>
<gene>
    <name evidence="13" type="ORF">DTER00134_LOCUS12866</name>
</gene>
<dbReference type="SUPFAM" id="SSF103506">
    <property type="entry name" value="Mitochondrial carrier"/>
    <property type="match status" value="1"/>
</dbReference>
<dbReference type="EMBL" id="HBIP01021552">
    <property type="protein sequence ID" value="CAE0497793.1"/>
    <property type="molecule type" value="Transcribed_RNA"/>
</dbReference>
<dbReference type="InterPro" id="IPR018108">
    <property type="entry name" value="MCP_transmembrane"/>
</dbReference>
<evidence type="ECO:0000256" key="7">
    <source>
        <dbReference type="ARBA" id="ARBA00022837"/>
    </source>
</evidence>
<proteinExistence type="inferred from homology"/>
<evidence type="ECO:0000256" key="11">
    <source>
        <dbReference type="PROSITE-ProRule" id="PRU00282"/>
    </source>
</evidence>
<comment type="subcellular location">
    <subcellularLocation>
        <location evidence="1">Mitochondrion inner membrane</location>
        <topology evidence="1">Multi-pass membrane protein</topology>
    </subcellularLocation>
</comment>
<reference evidence="13" key="1">
    <citation type="submission" date="2021-01" db="EMBL/GenBank/DDBJ databases">
        <authorList>
            <person name="Corre E."/>
            <person name="Pelletier E."/>
            <person name="Niang G."/>
            <person name="Scheremetjew M."/>
            <person name="Finn R."/>
            <person name="Kale V."/>
            <person name="Holt S."/>
            <person name="Cochrane G."/>
            <person name="Meng A."/>
            <person name="Brown T."/>
            <person name="Cohen L."/>
        </authorList>
    </citation>
    <scope>NUCLEOTIDE SEQUENCE</scope>
    <source>
        <strain evidence="13">CCMP1320</strain>
    </source>
</reference>
<evidence type="ECO:0000256" key="1">
    <source>
        <dbReference type="ARBA" id="ARBA00004448"/>
    </source>
</evidence>
<dbReference type="Gene3D" id="1.50.40.10">
    <property type="entry name" value="Mitochondrial carrier domain"/>
    <property type="match status" value="1"/>
</dbReference>
<keyword evidence="10 11" id="KW-0472">Membrane</keyword>
<evidence type="ECO:0000256" key="12">
    <source>
        <dbReference type="RuleBase" id="RU000488"/>
    </source>
</evidence>
<dbReference type="PANTHER" id="PTHR45678">
    <property type="entry name" value="MITOCHONDRIAL 2-OXODICARBOXYLATE CARRIER 1-RELATED"/>
    <property type="match status" value="1"/>
</dbReference>
<dbReference type="PANTHER" id="PTHR45678:SF9">
    <property type="entry name" value="CALCIUM-BINDING MITOCHONDRIAL CARRIER PROTEIN ARALAR1"/>
    <property type="match status" value="1"/>
</dbReference>
<keyword evidence="3 12" id="KW-0813">Transport</keyword>
<evidence type="ECO:0000256" key="2">
    <source>
        <dbReference type="ARBA" id="ARBA00006375"/>
    </source>
</evidence>
<evidence type="ECO:0000256" key="5">
    <source>
        <dbReference type="ARBA" id="ARBA00022737"/>
    </source>
</evidence>
<dbReference type="InterPro" id="IPR002067">
    <property type="entry name" value="MCP"/>
</dbReference>
<dbReference type="InterPro" id="IPR051028">
    <property type="entry name" value="Mito_Solute_Carrier"/>
</dbReference>
<dbReference type="Pfam" id="PF00153">
    <property type="entry name" value="Mito_carr"/>
    <property type="match status" value="1"/>
</dbReference>
<evidence type="ECO:0000256" key="3">
    <source>
        <dbReference type="ARBA" id="ARBA00022448"/>
    </source>
</evidence>
<evidence type="ECO:0000256" key="8">
    <source>
        <dbReference type="ARBA" id="ARBA00022989"/>
    </source>
</evidence>
<keyword evidence="7" id="KW-0106">Calcium</keyword>
<dbReference type="GO" id="GO:0005743">
    <property type="term" value="C:mitochondrial inner membrane"/>
    <property type="evidence" value="ECO:0007669"/>
    <property type="project" value="UniProtKB-SubCell"/>
</dbReference>
<organism evidence="13">
    <name type="scientific">Dunaliella tertiolecta</name>
    <name type="common">Green alga</name>
    <dbReference type="NCBI Taxonomy" id="3047"/>
    <lineage>
        <taxon>Eukaryota</taxon>
        <taxon>Viridiplantae</taxon>
        <taxon>Chlorophyta</taxon>
        <taxon>core chlorophytes</taxon>
        <taxon>Chlorophyceae</taxon>
        <taxon>CS clade</taxon>
        <taxon>Chlamydomonadales</taxon>
        <taxon>Dunaliellaceae</taxon>
        <taxon>Dunaliella</taxon>
    </lineage>
</organism>
<evidence type="ECO:0000256" key="4">
    <source>
        <dbReference type="ARBA" id="ARBA00022692"/>
    </source>
</evidence>
<dbReference type="InterPro" id="IPR023395">
    <property type="entry name" value="MCP_dom_sf"/>
</dbReference>
<evidence type="ECO:0000256" key="6">
    <source>
        <dbReference type="ARBA" id="ARBA00022792"/>
    </source>
</evidence>
<name>A0A7S3QZA5_DUNTE</name>
<comment type="similarity">
    <text evidence="2 12">Belongs to the mitochondrial carrier (TC 2.A.29) family.</text>
</comment>
<keyword evidence="6" id="KW-0999">Mitochondrion inner membrane</keyword>
<feature type="repeat" description="Solcar" evidence="11">
    <location>
        <begin position="100"/>
        <end position="181"/>
    </location>
</feature>
<dbReference type="AlphaFoldDB" id="A0A7S3QZA5"/>
<evidence type="ECO:0000256" key="9">
    <source>
        <dbReference type="ARBA" id="ARBA00023128"/>
    </source>
</evidence>
<keyword evidence="8" id="KW-1133">Transmembrane helix</keyword>
<dbReference type="PROSITE" id="PS50920">
    <property type="entry name" value="SOLCAR"/>
    <property type="match status" value="2"/>
</dbReference>
<dbReference type="PRINTS" id="PR00926">
    <property type="entry name" value="MITOCARRIER"/>
</dbReference>
<keyword evidence="4 11" id="KW-0812">Transmembrane</keyword>
<evidence type="ECO:0000313" key="13">
    <source>
        <dbReference type="EMBL" id="CAE0497793.1"/>
    </source>
</evidence>
<feature type="repeat" description="Solcar" evidence="11">
    <location>
        <begin position="191"/>
        <end position="279"/>
    </location>
</feature>